<gene>
    <name evidence="1" type="ORF">CLOSTHATH_02310</name>
</gene>
<proteinExistence type="predicted"/>
<dbReference type="HOGENOM" id="CLU_2825253_0_0_9"/>
<organism evidence="1 2">
    <name type="scientific">Hungatella hathewayi DSM 13479</name>
    <dbReference type="NCBI Taxonomy" id="566550"/>
    <lineage>
        <taxon>Bacteria</taxon>
        <taxon>Bacillati</taxon>
        <taxon>Bacillota</taxon>
        <taxon>Clostridia</taxon>
        <taxon>Lachnospirales</taxon>
        <taxon>Lachnospiraceae</taxon>
        <taxon>Hungatella</taxon>
    </lineage>
</organism>
<dbReference type="AlphaFoldDB" id="D3AFC5"/>
<accession>D3AFC5</accession>
<dbReference type="EMBL" id="ACIO01000177">
    <property type="protein sequence ID" value="EFC99485.1"/>
    <property type="molecule type" value="Genomic_DNA"/>
</dbReference>
<dbReference type="Proteomes" id="UP000004968">
    <property type="component" value="Unassembled WGS sequence"/>
</dbReference>
<reference evidence="1 2" key="1">
    <citation type="submission" date="2010-01" db="EMBL/GenBank/DDBJ databases">
        <authorList>
            <person name="Weinstock G."/>
            <person name="Sodergren E."/>
            <person name="Clifton S."/>
            <person name="Fulton L."/>
            <person name="Fulton B."/>
            <person name="Courtney L."/>
            <person name="Fronick C."/>
            <person name="Harrison M."/>
            <person name="Strong C."/>
            <person name="Farmer C."/>
            <person name="Delahaunty K."/>
            <person name="Markovic C."/>
            <person name="Hall O."/>
            <person name="Minx P."/>
            <person name="Tomlinson C."/>
            <person name="Mitreva M."/>
            <person name="Nelson J."/>
            <person name="Hou S."/>
            <person name="Wollam A."/>
            <person name="Pepin K.H."/>
            <person name="Johnson M."/>
            <person name="Bhonagiri V."/>
            <person name="Nash W.E."/>
            <person name="Warren W."/>
            <person name="Chinwalla A."/>
            <person name="Mardis E.R."/>
            <person name="Wilson R.K."/>
        </authorList>
    </citation>
    <scope>NUCLEOTIDE SEQUENCE [LARGE SCALE GENOMIC DNA]</scope>
    <source>
        <strain evidence="1 2">DSM 13479</strain>
    </source>
</reference>
<comment type="caution">
    <text evidence="1">The sequence shown here is derived from an EMBL/GenBank/DDBJ whole genome shotgun (WGS) entry which is preliminary data.</text>
</comment>
<evidence type="ECO:0000313" key="2">
    <source>
        <dbReference type="Proteomes" id="UP000004968"/>
    </source>
</evidence>
<evidence type="ECO:0000313" key="1">
    <source>
        <dbReference type="EMBL" id="EFC99485.1"/>
    </source>
</evidence>
<protein>
    <submittedName>
        <fullName evidence="1">Uncharacterized protein</fullName>
    </submittedName>
</protein>
<name>D3AFC5_9FIRM</name>
<sequence>MMHFYHTDPVKAFGDFLIMFPGNQAVIKVKTDRGHLGIAGTDIGKNSGCILGVFSVYLNGWVWSMI</sequence>